<keyword evidence="6" id="KW-1185">Reference proteome</keyword>
<dbReference type="InterPro" id="IPR036388">
    <property type="entry name" value="WH-like_DNA-bd_sf"/>
</dbReference>
<dbReference type="InterPro" id="IPR019888">
    <property type="entry name" value="Tscrpt_reg_AsnC-like"/>
</dbReference>
<gene>
    <name evidence="5" type="ORF">C8N42_10246</name>
</gene>
<proteinExistence type="predicted"/>
<evidence type="ECO:0000313" key="5">
    <source>
        <dbReference type="EMBL" id="PTQ75131.1"/>
    </source>
</evidence>
<dbReference type="InterPro" id="IPR036390">
    <property type="entry name" value="WH_DNA-bd_sf"/>
</dbReference>
<evidence type="ECO:0000259" key="4">
    <source>
        <dbReference type="PROSITE" id="PS50956"/>
    </source>
</evidence>
<dbReference type="SMART" id="SM00344">
    <property type="entry name" value="HTH_ASNC"/>
    <property type="match status" value="1"/>
</dbReference>
<organism evidence="5 6">
    <name type="scientific">Celeribacter persicus</name>
    <dbReference type="NCBI Taxonomy" id="1651082"/>
    <lineage>
        <taxon>Bacteria</taxon>
        <taxon>Pseudomonadati</taxon>
        <taxon>Pseudomonadota</taxon>
        <taxon>Alphaproteobacteria</taxon>
        <taxon>Rhodobacterales</taxon>
        <taxon>Roseobacteraceae</taxon>
        <taxon>Celeribacter</taxon>
    </lineage>
</organism>
<dbReference type="PROSITE" id="PS00519">
    <property type="entry name" value="HTH_ASNC_1"/>
    <property type="match status" value="1"/>
</dbReference>
<evidence type="ECO:0000256" key="2">
    <source>
        <dbReference type="ARBA" id="ARBA00023125"/>
    </source>
</evidence>
<dbReference type="PRINTS" id="PR00033">
    <property type="entry name" value="HTHASNC"/>
</dbReference>
<dbReference type="SUPFAM" id="SSF54909">
    <property type="entry name" value="Dimeric alpha+beta barrel"/>
    <property type="match status" value="1"/>
</dbReference>
<keyword evidence="1" id="KW-0805">Transcription regulation</keyword>
<dbReference type="Proteomes" id="UP000244077">
    <property type="component" value="Unassembled WGS sequence"/>
</dbReference>
<sequence>MNTPTLTESDRAILNALRRNARMSITELAQDTGLSRSTARSRLDALVANGHIRRFTIETDVDVEGEVRAITLVALQGKMSRQVIRTLTRIPGVSTVFATNGAWDLVVDIRTDSLVSFDRILREIREIPGVVNSESCLLLAHVVG</sequence>
<dbReference type="PROSITE" id="PS50956">
    <property type="entry name" value="HTH_ASNC_2"/>
    <property type="match status" value="1"/>
</dbReference>
<feature type="domain" description="HTH asnC-type" evidence="4">
    <location>
        <begin position="6"/>
        <end position="67"/>
    </location>
</feature>
<dbReference type="InterPro" id="IPR000485">
    <property type="entry name" value="AsnC-type_HTH_dom"/>
</dbReference>
<dbReference type="InterPro" id="IPR011991">
    <property type="entry name" value="ArsR-like_HTH"/>
</dbReference>
<protein>
    <submittedName>
        <fullName evidence="5">DNA-binding Lrp family transcriptional regulator</fullName>
    </submittedName>
</protein>
<evidence type="ECO:0000256" key="3">
    <source>
        <dbReference type="ARBA" id="ARBA00023163"/>
    </source>
</evidence>
<evidence type="ECO:0000256" key="1">
    <source>
        <dbReference type="ARBA" id="ARBA00023015"/>
    </source>
</evidence>
<keyword evidence="2 5" id="KW-0238">DNA-binding</keyword>
<dbReference type="GO" id="GO:0043200">
    <property type="term" value="P:response to amino acid"/>
    <property type="evidence" value="ECO:0007669"/>
    <property type="project" value="TreeGrafter"/>
</dbReference>
<name>A0A2T5HU89_9RHOB</name>
<comment type="caution">
    <text evidence="5">The sequence shown here is derived from an EMBL/GenBank/DDBJ whole genome shotgun (WGS) entry which is preliminary data.</text>
</comment>
<dbReference type="GO" id="GO:0006355">
    <property type="term" value="P:regulation of DNA-templated transcription"/>
    <property type="evidence" value="ECO:0007669"/>
    <property type="project" value="UniProtKB-ARBA"/>
</dbReference>
<dbReference type="RefSeq" id="WP_107815121.1">
    <property type="nucleotide sequence ID" value="NZ_QAOH01000002.1"/>
</dbReference>
<dbReference type="InterPro" id="IPR019885">
    <property type="entry name" value="Tscrpt_reg_HTH_AsnC-type_CS"/>
</dbReference>
<evidence type="ECO:0000313" key="6">
    <source>
        <dbReference type="Proteomes" id="UP000244077"/>
    </source>
</evidence>
<dbReference type="Pfam" id="PF01037">
    <property type="entry name" value="AsnC_trans_reg"/>
    <property type="match status" value="1"/>
</dbReference>
<dbReference type="Gene3D" id="3.30.70.920">
    <property type="match status" value="1"/>
</dbReference>
<dbReference type="PANTHER" id="PTHR30154">
    <property type="entry name" value="LEUCINE-RESPONSIVE REGULATORY PROTEIN"/>
    <property type="match status" value="1"/>
</dbReference>
<dbReference type="EMBL" id="QAOH01000002">
    <property type="protein sequence ID" value="PTQ75131.1"/>
    <property type="molecule type" value="Genomic_DNA"/>
</dbReference>
<dbReference type="AlphaFoldDB" id="A0A2T5HU89"/>
<dbReference type="InterPro" id="IPR011008">
    <property type="entry name" value="Dimeric_a/b-barrel"/>
</dbReference>
<dbReference type="PANTHER" id="PTHR30154:SF34">
    <property type="entry name" value="TRANSCRIPTIONAL REGULATOR AZLB"/>
    <property type="match status" value="1"/>
</dbReference>
<reference evidence="5 6" key="1">
    <citation type="submission" date="2018-04" db="EMBL/GenBank/DDBJ databases">
        <title>Genomic Encyclopedia of Archaeal and Bacterial Type Strains, Phase II (KMG-II): from individual species to whole genera.</title>
        <authorList>
            <person name="Goeker M."/>
        </authorList>
    </citation>
    <scope>NUCLEOTIDE SEQUENCE [LARGE SCALE GENOMIC DNA]</scope>
    <source>
        <strain evidence="5 6">DSM 100434</strain>
    </source>
</reference>
<dbReference type="SUPFAM" id="SSF46785">
    <property type="entry name" value="Winged helix' DNA-binding domain"/>
    <property type="match status" value="1"/>
</dbReference>
<dbReference type="Gene3D" id="1.10.10.10">
    <property type="entry name" value="Winged helix-like DNA-binding domain superfamily/Winged helix DNA-binding domain"/>
    <property type="match status" value="1"/>
</dbReference>
<accession>A0A2T5HU89</accession>
<dbReference type="GO" id="GO:0005829">
    <property type="term" value="C:cytosol"/>
    <property type="evidence" value="ECO:0007669"/>
    <property type="project" value="TreeGrafter"/>
</dbReference>
<dbReference type="CDD" id="cd00090">
    <property type="entry name" value="HTH_ARSR"/>
    <property type="match status" value="1"/>
</dbReference>
<dbReference type="OrthoDB" id="9809462at2"/>
<dbReference type="GO" id="GO:0043565">
    <property type="term" value="F:sequence-specific DNA binding"/>
    <property type="evidence" value="ECO:0007669"/>
    <property type="project" value="InterPro"/>
</dbReference>
<dbReference type="Pfam" id="PF13412">
    <property type="entry name" value="HTH_24"/>
    <property type="match status" value="1"/>
</dbReference>
<keyword evidence="3" id="KW-0804">Transcription</keyword>
<dbReference type="InterPro" id="IPR019887">
    <property type="entry name" value="Tscrpt_reg_AsnC/Lrp_C"/>
</dbReference>